<feature type="transmembrane region" description="Helical" evidence="6">
    <location>
        <begin position="342"/>
        <end position="365"/>
    </location>
</feature>
<dbReference type="EMBL" id="LOCO01000030">
    <property type="protein sequence ID" value="KXO06728.1"/>
    <property type="molecule type" value="Genomic_DNA"/>
</dbReference>
<evidence type="ECO:0000256" key="2">
    <source>
        <dbReference type="ARBA" id="ARBA00022475"/>
    </source>
</evidence>
<dbReference type="InterPro" id="IPR013525">
    <property type="entry name" value="ABC2_TM"/>
</dbReference>
<protein>
    <submittedName>
        <fullName evidence="8">ABC-type multidrug transport system, permease component</fullName>
    </submittedName>
</protein>
<comment type="caution">
    <text evidence="8">The sequence shown here is derived from an EMBL/GenBank/DDBJ whole genome shotgun (WGS) entry which is preliminary data.</text>
</comment>
<keyword evidence="4 6" id="KW-1133">Transmembrane helix</keyword>
<dbReference type="InterPro" id="IPR051449">
    <property type="entry name" value="ABC-2_transporter_component"/>
</dbReference>
<feature type="transmembrane region" description="Helical" evidence="6">
    <location>
        <begin position="224"/>
        <end position="247"/>
    </location>
</feature>
<feature type="transmembrane region" description="Helical" evidence="6">
    <location>
        <begin position="17"/>
        <end position="37"/>
    </location>
</feature>
<dbReference type="GO" id="GO:0140359">
    <property type="term" value="F:ABC-type transporter activity"/>
    <property type="evidence" value="ECO:0007669"/>
    <property type="project" value="InterPro"/>
</dbReference>
<evidence type="ECO:0000313" key="8">
    <source>
        <dbReference type="EMBL" id="KXO06728.1"/>
    </source>
</evidence>
<evidence type="ECO:0000256" key="1">
    <source>
        <dbReference type="ARBA" id="ARBA00004651"/>
    </source>
</evidence>
<dbReference type="Pfam" id="PF12698">
    <property type="entry name" value="ABC2_membrane_3"/>
    <property type="match status" value="1"/>
</dbReference>
<dbReference type="RefSeq" id="WP_061333494.1">
    <property type="nucleotide sequence ID" value="NZ_LOCO01000030.1"/>
</dbReference>
<dbReference type="PATRIC" id="fig|1306954.6.peg.2568"/>
<name>A0A137S2T3_9GAMM</name>
<dbReference type="PANTHER" id="PTHR30294:SF47">
    <property type="entry name" value="INNER MEMBRANE TRANSPORT PERMEASE YHHJ"/>
    <property type="match status" value="1"/>
</dbReference>
<evidence type="ECO:0000256" key="5">
    <source>
        <dbReference type="ARBA" id="ARBA00023136"/>
    </source>
</evidence>
<evidence type="ECO:0000256" key="6">
    <source>
        <dbReference type="SAM" id="Phobius"/>
    </source>
</evidence>
<dbReference type="PANTHER" id="PTHR30294">
    <property type="entry name" value="MEMBRANE COMPONENT OF ABC TRANSPORTER YHHJ-RELATED"/>
    <property type="match status" value="1"/>
</dbReference>
<feature type="transmembrane region" description="Helical" evidence="6">
    <location>
        <begin position="259"/>
        <end position="284"/>
    </location>
</feature>
<comment type="subcellular location">
    <subcellularLocation>
        <location evidence="1">Cell membrane</location>
        <topology evidence="1">Multi-pass membrane protein</topology>
    </subcellularLocation>
</comment>
<keyword evidence="5 6" id="KW-0472">Membrane</keyword>
<reference evidence="9" key="1">
    <citation type="submission" date="2015-12" db="EMBL/GenBank/DDBJ databases">
        <authorList>
            <person name="Lima A."/>
            <person name="Farahani Zayas N."/>
            <person name="Castro Da Silva M.A."/>
            <person name="Cabral A."/>
            <person name="Pessatti M.L."/>
        </authorList>
    </citation>
    <scope>NUCLEOTIDE SEQUENCE [LARGE SCALE GENOMIC DNA]</scope>
    <source>
        <strain evidence="9">LAMA 842</strain>
    </source>
</reference>
<dbReference type="AlphaFoldDB" id="A0A137S2T3"/>
<evidence type="ECO:0000313" key="9">
    <source>
        <dbReference type="Proteomes" id="UP000070282"/>
    </source>
</evidence>
<gene>
    <name evidence="8" type="ORF">J122_3737</name>
</gene>
<evidence type="ECO:0000259" key="7">
    <source>
        <dbReference type="Pfam" id="PF12698"/>
    </source>
</evidence>
<keyword evidence="3 6" id="KW-0812">Transmembrane</keyword>
<proteinExistence type="predicted"/>
<dbReference type="Gene3D" id="3.40.1710.10">
    <property type="entry name" value="abc type-2 transporter like domain"/>
    <property type="match status" value="1"/>
</dbReference>
<keyword evidence="9" id="KW-1185">Reference proteome</keyword>
<feature type="transmembrane region" description="Helical" evidence="6">
    <location>
        <begin position="296"/>
        <end position="322"/>
    </location>
</feature>
<feature type="domain" description="ABC-2 type transporter transmembrane" evidence="7">
    <location>
        <begin position="17"/>
        <end position="361"/>
    </location>
</feature>
<evidence type="ECO:0000256" key="3">
    <source>
        <dbReference type="ARBA" id="ARBA00022692"/>
    </source>
</evidence>
<dbReference type="GO" id="GO:0005886">
    <property type="term" value="C:plasma membrane"/>
    <property type="evidence" value="ECO:0007669"/>
    <property type="project" value="UniProtKB-SubCell"/>
</dbReference>
<feature type="transmembrane region" description="Helical" evidence="6">
    <location>
        <begin position="180"/>
        <end position="203"/>
    </location>
</feature>
<sequence length="381" mass="41492">MGREHLTGWKALREQPWLLAVVVWLPPVLFVLLISIFRIGTPQSLPVGVVNLDHSHESYTVERQLDASPGLSLLRSYTSASAGADALQRSEILALVIIPENFGRDLRLSISPTVTAFYNNQYLLSGKFINSSLISASMDLAARTGVGLKISHGQTAPEAITSAVPVRPQVTSLYNPNMSYARFLVTSISPALWQIIIVISTVLTLSWRLEKQAIPAPLIERSKAITAALAPVSLLLWLQGLLMLVLFRLFLGWQPSGNIVWLLLGLALTIFSVQAMAVLIVALVRDRVKAMSVSAAYLAPAFAFMGITFPRGDMNVIAWAWGGLMPSTHYIKLQVDIADHGASLPLIVSSLIALLLFLLVLPIALKLLPARLDPKLAEQVS</sequence>
<organism evidence="8 9">
    <name type="scientific">Marinobacter excellens LAMA 842</name>
    <dbReference type="NCBI Taxonomy" id="1306954"/>
    <lineage>
        <taxon>Bacteria</taxon>
        <taxon>Pseudomonadati</taxon>
        <taxon>Pseudomonadota</taxon>
        <taxon>Gammaproteobacteria</taxon>
        <taxon>Pseudomonadales</taxon>
        <taxon>Marinobacteraceae</taxon>
        <taxon>Marinobacter</taxon>
    </lineage>
</organism>
<dbReference type="Proteomes" id="UP000070282">
    <property type="component" value="Unassembled WGS sequence"/>
</dbReference>
<accession>A0A137S2T3</accession>
<keyword evidence="2" id="KW-1003">Cell membrane</keyword>
<evidence type="ECO:0000256" key="4">
    <source>
        <dbReference type="ARBA" id="ARBA00022989"/>
    </source>
</evidence>